<evidence type="ECO:0000256" key="1">
    <source>
        <dbReference type="SAM" id="Phobius"/>
    </source>
</evidence>
<reference evidence="3 4" key="1">
    <citation type="journal article" date="2019" name="Sci. Rep.">
        <title>Orb-weaving spider Araneus ventricosus genome elucidates the spidroin gene catalogue.</title>
        <authorList>
            <person name="Kono N."/>
            <person name="Nakamura H."/>
            <person name="Ohtoshi R."/>
            <person name="Moran D.A.P."/>
            <person name="Shinohara A."/>
            <person name="Yoshida Y."/>
            <person name="Fujiwara M."/>
            <person name="Mori M."/>
            <person name="Tomita M."/>
            <person name="Arakawa K."/>
        </authorList>
    </citation>
    <scope>NUCLEOTIDE SEQUENCE [LARGE SCALE GENOMIC DNA]</scope>
</reference>
<keyword evidence="1" id="KW-0812">Transmembrane</keyword>
<comment type="caution">
    <text evidence="3">The sequence shown here is derived from an EMBL/GenBank/DDBJ whole genome shotgun (WGS) entry which is preliminary data.</text>
</comment>
<sequence length="123" mass="14009">MLSAFLLLSQKIVALLITPLTSSTTSCCEAQWNFVISSVFSFWLWPSSILSILFLSISNLIILVQDNLVVCRLHRNCLKHLQVTFDNVLQPQLPPRRSQGSLPTYFRSSCDRKQYGSNIFETL</sequence>
<gene>
    <name evidence="3" type="ORF">AVEN_147731_1</name>
</gene>
<evidence type="ECO:0008006" key="5">
    <source>
        <dbReference type="Google" id="ProtNLM"/>
    </source>
</evidence>
<dbReference type="AlphaFoldDB" id="A0A4Y2MN19"/>
<evidence type="ECO:0000256" key="2">
    <source>
        <dbReference type="SAM" id="SignalP"/>
    </source>
</evidence>
<organism evidence="3 4">
    <name type="scientific">Araneus ventricosus</name>
    <name type="common">Orbweaver spider</name>
    <name type="synonym">Epeira ventricosa</name>
    <dbReference type="NCBI Taxonomy" id="182803"/>
    <lineage>
        <taxon>Eukaryota</taxon>
        <taxon>Metazoa</taxon>
        <taxon>Ecdysozoa</taxon>
        <taxon>Arthropoda</taxon>
        <taxon>Chelicerata</taxon>
        <taxon>Arachnida</taxon>
        <taxon>Araneae</taxon>
        <taxon>Araneomorphae</taxon>
        <taxon>Entelegynae</taxon>
        <taxon>Araneoidea</taxon>
        <taxon>Araneidae</taxon>
        <taxon>Araneus</taxon>
    </lineage>
</organism>
<feature type="transmembrane region" description="Helical" evidence="1">
    <location>
        <begin position="43"/>
        <end position="64"/>
    </location>
</feature>
<evidence type="ECO:0000313" key="4">
    <source>
        <dbReference type="Proteomes" id="UP000499080"/>
    </source>
</evidence>
<evidence type="ECO:0000313" key="3">
    <source>
        <dbReference type="EMBL" id="GBN27929.1"/>
    </source>
</evidence>
<keyword evidence="1" id="KW-0472">Membrane</keyword>
<dbReference type="EMBL" id="BGPR01007572">
    <property type="protein sequence ID" value="GBN27929.1"/>
    <property type="molecule type" value="Genomic_DNA"/>
</dbReference>
<accession>A0A4Y2MN19</accession>
<keyword evidence="4" id="KW-1185">Reference proteome</keyword>
<name>A0A4Y2MN19_ARAVE</name>
<feature type="chain" id="PRO_5021324133" description="Secreted protein" evidence="2">
    <location>
        <begin position="24"/>
        <end position="123"/>
    </location>
</feature>
<keyword evidence="1" id="KW-1133">Transmembrane helix</keyword>
<dbReference type="Proteomes" id="UP000499080">
    <property type="component" value="Unassembled WGS sequence"/>
</dbReference>
<keyword evidence="2" id="KW-0732">Signal</keyword>
<feature type="signal peptide" evidence="2">
    <location>
        <begin position="1"/>
        <end position="23"/>
    </location>
</feature>
<proteinExistence type="predicted"/>
<protein>
    <recommendedName>
        <fullName evidence="5">Secreted protein</fullName>
    </recommendedName>
</protein>